<sequence>MEPVGALASVITIVGLIRPTAQFVKALRGIASENGIVATEIHRMATRIQTSATSIDIALEDLKSHAATLRQISITPSKILQHMIDNNSMQTIVSGTQSISNQMRDKAQELKQLKKQPNLYKKLKWCIWDKMEVESLFPEMQLVAACLSLVCPIIRLEVNQFMLKKSSGNVAQCLRREMASLRDQLKMVEKQYHAIIREQHFSVNPEFEDEFKAMAKPLLRLARSVRWTGTVPETRRESPSRRPPAKEDIPLSMHREIPPVTESYGTREVPRRTRRNTSLQSTMDRNLSSAPPSPAPRPSSGVTPSKSHGLSIPREAPSEVSRHSSSSGESSRQNSAPPSPSSQVPDTPLTPQSPDTQEVPKPLRIDTSARESELRGGTVQAIQGLLETGDYSDLTISCGKDQYRVHKAIICPRSHFFKAACDGKFKEAQTGTINLPDDDPIAVRMMIEYFYHATYTPPARTTIFRDAAIDAYLSDTEYNDEQEKTKMELYGATFIGNKRVKRLTALPEAPTTPISQPFSSLLNSPATGFSPLSVAFPGTGRESDQEGQGRGSFASSNFASGHNPPQASPNQSSPNPGPSLSTSAAPSPTPAPPQRPFAPPLAIPAENLHLHAKVYALGEKYGIRPLKTQALVKFEFEAPFHLHTDDFLQSIREAYTSTIETDRPFRDAVVAFLRSNKHLLKKESVKAILKDTTLGLSFDMVMELASE</sequence>
<evidence type="ECO:0000256" key="1">
    <source>
        <dbReference type="SAM" id="Coils"/>
    </source>
</evidence>
<evidence type="ECO:0000313" key="4">
    <source>
        <dbReference type="EMBL" id="RKL33084.1"/>
    </source>
</evidence>
<proteinExistence type="predicted"/>
<feature type="coiled-coil region" evidence="1">
    <location>
        <begin position="171"/>
        <end position="198"/>
    </location>
</feature>
<dbReference type="InterPro" id="IPR000210">
    <property type="entry name" value="BTB/POZ_dom"/>
</dbReference>
<dbReference type="InterPro" id="IPR011333">
    <property type="entry name" value="SKP1/BTB/POZ_sf"/>
</dbReference>
<name>A0A420SUW7_GIBIN</name>
<dbReference type="PANTHER" id="PTHR47843:SF5">
    <property type="entry name" value="BTB_POZ DOMAIN PROTEIN"/>
    <property type="match status" value="1"/>
</dbReference>
<reference evidence="4 5" key="1">
    <citation type="journal article" date="2018" name="Sci. Rep.">
        <title>Characterisation of pathogen-specific regions and novel effector candidates in Fusarium oxysporum f. sp. cepae.</title>
        <authorList>
            <person name="Armitage A.D."/>
            <person name="Taylor A."/>
            <person name="Sobczyk M.K."/>
            <person name="Baxter L."/>
            <person name="Greenfield B.P."/>
            <person name="Bates H.J."/>
            <person name="Wilson F."/>
            <person name="Jackson A.C."/>
            <person name="Ott S."/>
            <person name="Harrison R.J."/>
            <person name="Clarkson J.P."/>
        </authorList>
    </citation>
    <scope>NUCLEOTIDE SEQUENCE [LARGE SCALE GENOMIC DNA]</scope>
    <source>
        <strain evidence="4 5">Fp_A8</strain>
    </source>
</reference>
<comment type="caution">
    <text evidence="4">The sequence shown here is derived from an EMBL/GenBank/DDBJ whole genome shotgun (WGS) entry which is preliminary data.</text>
</comment>
<dbReference type="AlphaFoldDB" id="A0A420SUW7"/>
<accession>A0A420SUW7</accession>
<feature type="compositionally biased region" description="Polar residues" evidence="2">
    <location>
        <begin position="341"/>
        <end position="356"/>
    </location>
</feature>
<feature type="region of interest" description="Disordered" evidence="2">
    <location>
        <begin position="532"/>
        <end position="600"/>
    </location>
</feature>
<dbReference type="CDD" id="cd18186">
    <property type="entry name" value="BTB_POZ_ZBTB_KLHL-like"/>
    <property type="match status" value="1"/>
</dbReference>
<gene>
    <name evidence="4" type="ORF">BFJ72_g10100</name>
</gene>
<evidence type="ECO:0000259" key="3">
    <source>
        <dbReference type="PROSITE" id="PS50097"/>
    </source>
</evidence>
<organism evidence="4 5">
    <name type="scientific">Gibberella intermedia</name>
    <name type="common">Bulb rot disease fungus</name>
    <name type="synonym">Fusarium proliferatum</name>
    <dbReference type="NCBI Taxonomy" id="948311"/>
    <lineage>
        <taxon>Eukaryota</taxon>
        <taxon>Fungi</taxon>
        <taxon>Dikarya</taxon>
        <taxon>Ascomycota</taxon>
        <taxon>Pezizomycotina</taxon>
        <taxon>Sordariomycetes</taxon>
        <taxon>Hypocreomycetidae</taxon>
        <taxon>Hypocreales</taxon>
        <taxon>Nectriaceae</taxon>
        <taxon>Fusarium</taxon>
        <taxon>Fusarium fujikuroi species complex</taxon>
    </lineage>
</organism>
<feature type="region of interest" description="Disordered" evidence="2">
    <location>
        <begin position="230"/>
        <end position="362"/>
    </location>
</feature>
<evidence type="ECO:0000256" key="2">
    <source>
        <dbReference type="SAM" id="MobiDB-lite"/>
    </source>
</evidence>
<dbReference type="SUPFAM" id="SSF54695">
    <property type="entry name" value="POZ domain"/>
    <property type="match status" value="1"/>
</dbReference>
<dbReference type="Pfam" id="PF00651">
    <property type="entry name" value="BTB"/>
    <property type="match status" value="1"/>
</dbReference>
<feature type="compositionally biased region" description="Low complexity" evidence="2">
    <location>
        <begin position="563"/>
        <end position="586"/>
    </location>
</feature>
<keyword evidence="1" id="KW-0175">Coiled coil</keyword>
<feature type="domain" description="BTB" evidence="3">
    <location>
        <begin position="392"/>
        <end position="459"/>
    </location>
</feature>
<evidence type="ECO:0000313" key="5">
    <source>
        <dbReference type="Proteomes" id="UP000283569"/>
    </source>
</evidence>
<feature type="compositionally biased region" description="Basic and acidic residues" evidence="2">
    <location>
        <begin position="233"/>
        <end position="257"/>
    </location>
</feature>
<dbReference type="PANTHER" id="PTHR47843">
    <property type="entry name" value="BTB DOMAIN-CONTAINING PROTEIN-RELATED"/>
    <property type="match status" value="1"/>
</dbReference>
<feature type="compositionally biased region" description="Pro residues" evidence="2">
    <location>
        <begin position="587"/>
        <end position="600"/>
    </location>
</feature>
<dbReference type="Proteomes" id="UP000283569">
    <property type="component" value="Unassembled WGS sequence"/>
</dbReference>
<feature type="compositionally biased region" description="Polar residues" evidence="2">
    <location>
        <begin position="276"/>
        <end position="287"/>
    </location>
</feature>
<protein>
    <recommendedName>
        <fullName evidence="3">BTB domain-containing protein</fullName>
    </recommendedName>
</protein>
<dbReference type="PROSITE" id="PS50097">
    <property type="entry name" value="BTB"/>
    <property type="match status" value="1"/>
</dbReference>
<feature type="compositionally biased region" description="Low complexity" evidence="2">
    <location>
        <begin position="323"/>
        <end position="335"/>
    </location>
</feature>
<dbReference type="Gene3D" id="3.30.710.10">
    <property type="entry name" value="Potassium Channel Kv1.1, Chain A"/>
    <property type="match status" value="1"/>
</dbReference>
<dbReference type="EMBL" id="MRDB01000041">
    <property type="protein sequence ID" value="RKL33084.1"/>
    <property type="molecule type" value="Genomic_DNA"/>
</dbReference>